<dbReference type="NCBIfam" id="TIGR04057">
    <property type="entry name" value="SusC_RagA_signa"/>
    <property type="match status" value="1"/>
</dbReference>
<dbReference type="Gene3D" id="2.170.130.10">
    <property type="entry name" value="TonB-dependent receptor, plug domain"/>
    <property type="match status" value="1"/>
</dbReference>
<dbReference type="InterPro" id="IPR023997">
    <property type="entry name" value="TonB-dep_OMP_SusC/RagA_CS"/>
</dbReference>
<dbReference type="Proteomes" id="UP000199580">
    <property type="component" value="Unassembled WGS sequence"/>
</dbReference>
<reference evidence="10 11" key="1">
    <citation type="submission" date="2016-10" db="EMBL/GenBank/DDBJ databases">
        <authorList>
            <person name="de Groot N.N."/>
        </authorList>
    </citation>
    <scope>NUCLEOTIDE SEQUENCE [LARGE SCALE GENOMIC DNA]</scope>
    <source>
        <strain evidence="10 11">CGMCC 1.10076</strain>
    </source>
</reference>
<organism evidence="10 11">
    <name type="scientific">Flavobacterium noncentrifugens</name>
    <dbReference type="NCBI Taxonomy" id="1128970"/>
    <lineage>
        <taxon>Bacteria</taxon>
        <taxon>Pseudomonadati</taxon>
        <taxon>Bacteroidota</taxon>
        <taxon>Flavobacteriia</taxon>
        <taxon>Flavobacteriales</taxon>
        <taxon>Flavobacteriaceae</taxon>
        <taxon>Flavobacterium</taxon>
    </lineage>
</organism>
<feature type="chain" id="PRO_5011667067" evidence="8">
    <location>
        <begin position="23"/>
        <end position="1026"/>
    </location>
</feature>
<keyword evidence="3 7" id="KW-1134">Transmembrane beta strand</keyword>
<keyword evidence="6 7" id="KW-0998">Cell outer membrane</keyword>
<keyword evidence="2 7" id="KW-0813">Transport</keyword>
<dbReference type="Pfam" id="PF13715">
    <property type="entry name" value="CarbopepD_reg_2"/>
    <property type="match status" value="1"/>
</dbReference>
<evidence type="ECO:0000256" key="7">
    <source>
        <dbReference type="PROSITE-ProRule" id="PRU01360"/>
    </source>
</evidence>
<comment type="similarity">
    <text evidence="7">Belongs to the TonB-dependent receptor family.</text>
</comment>
<evidence type="ECO:0000259" key="9">
    <source>
        <dbReference type="Pfam" id="PF07715"/>
    </source>
</evidence>
<evidence type="ECO:0000313" key="11">
    <source>
        <dbReference type="Proteomes" id="UP000199580"/>
    </source>
</evidence>
<evidence type="ECO:0000313" key="10">
    <source>
        <dbReference type="EMBL" id="SDK16800.1"/>
    </source>
</evidence>
<sequence>MKSKIIYSLVLIWTILSGSALSAQTFKGNVADANGPLPGVNVIVKGTSVNTTTDFDGNFTISSMSPNATLVFSYIGYITKEALATSNMAVVLVADSQKLDEVIVTGYVGQKRNSISGAVSQVNMEDLSKTKVPDVTQALQGQVAGVFVAASTGAPGDGIQLRIRGQGTIGNNDALYVVDGIPTRDISFLNSSDVKNITVLKDAASASIYGSRAAGGVVVITTKRGSIGKSSIDVDAFTGIHFALNLPKMLNTDQYLNVKDQAWHNSAGNAANAESPYAFDRRTSTDLADTDWQKELFTTGLSNNIQLSTSGGNDKMQYLVSGGYYGIDGIVTENNDRYKRVNFRTNLNANVTDRFTVGSNVQLSYVKQDRLSSSGDAPGVIRHALIRPPVIGVYKDPSDPTYSANDPYTDLPFYTGPDQNAGGYSRNYEYSSNPLAIVHFTDDTRSTFQLFGNVFAEYAFLKDNSLKFKTNLGADVKYLHNKTFAENYGDANIINPSDQYYGMGRNNRPNSLNENRGEATTFTWSNTLNYVKTFGDHSVNALLGSELIKSKSSAIGGARSNFDNTSEPYRFLDFGGVGSSTTPYPYSSGSLSRYSLLSFFASGTYGYKNRYFVTGTIRADGSSRFSPLEKWGYFPSASANWIVTNENFMSNVSWLSNLKLRASWGINGNQEVPDDAFETFVTTNEFGTEIIRYAGPKFQWESTKQTNFGIDLGLIKNKLSFSVDYFKKETTDMLLQVKLPAVSVGQIQPSYVNTGEVQNDGFEYSLNFQNNDHAFKYGVTANLATLNNEVTKLYNRVKNIDNTSANTRTTVGQPIDAYYGYQFIGIYQNQAEIDSYLYNGANGRLPGDMKFKDVNGDGQIDANDKTFIGNPIPKMTYGLAFNASYKNFDLSFLFQGVEDVDRYNDLKQILDYDTRPFNSTTGVLDSWHGEGTSNTRPRLTFNSNGGQEISSAFVEDASYLRLKNIEIGYTFGKSLVGIANLRIYLSGQNLVTWTDYSGLDPESTNLKDQGTYPQAAAVIFGARIKI</sequence>
<keyword evidence="4 7" id="KW-0812">Transmembrane</keyword>
<dbReference type="AlphaFoldDB" id="A0A1G8ZRM4"/>
<dbReference type="PROSITE" id="PS52016">
    <property type="entry name" value="TONB_DEPENDENT_REC_3"/>
    <property type="match status" value="1"/>
</dbReference>
<comment type="subcellular location">
    <subcellularLocation>
        <location evidence="1 7">Cell outer membrane</location>
        <topology evidence="1 7">Multi-pass membrane protein</topology>
    </subcellularLocation>
</comment>
<dbReference type="NCBIfam" id="TIGR04056">
    <property type="entry name" value="OMP_RagA_SusC"/>
    <property type="match status" value="1"/>
</dbReference>
<dbReference type="InterPro" id="IPR012910">
    <property type="entry name" value="Plug_dom"/>
</dbReference>
<evidence type="ECO:0000256" key="8">
    <source>
        <dbReference type="SAM" id="SignalP"/>
    </source>
</evidence>
<dbReference type="InterPro" id="IPR008969">
    <property type="entry name" value="CarboxyPept-like_regulatory"/>
</dbReference>
<dbReference type="InterPro" id="IPR037066">
    <property type="entry name" value="Plug_dom_sf"/>
</dbReference>
<dbReference type="SUPFAM" id="SSF49464">
    <property type="entry name" value="Carboxypeptidase regulatory domain-like"/>
    <property type="match status" value="1"/>
</dbReference>
<accession>A0A1G8ZRM4</accession>
<dbReference type="InterPro" id="IPR036942">
    <property type="entry name" value="Beta-barrel_TonB_sf"/>
</dbReference>
<gene>
    <name evidence="10" type="ORF">SAMN04487935_2681</name>
</gene>
<evidence type="ECO:0000256" key="1">
    <source>
        <dbReference type="ARBA" id="ARBA00004571"/>
    </source>
</evidence>
<dbReference type="SUPFAM" id="SSF56935">
    <property type="entry name" value="Porins"/>
    <property type="match status" value="1"/>
</dbReference>
<dbReference type="GO" id="GO:0009279">
    <property type="term" value="C:cell outer membrane"/>
    <property type="evidence" value="ECO:0007669"/>
    <property type="project" value="UniProtKB-SubCell"/>
</dbReference>
<evidence type="ECO:0000256" key="5">
    <source>
        <dbReference type="ARBA" id="ARBA00023136"/>
    </source>
</evidence>
<dbReference type="OrthoDB" id="9768177at2"/>
<dbReference type="EMBL" id="FNEZ01000004">
    <property type="protein sequence ID" value="SDK16800.1"/>
    <property type="molecule type" value="Genomic_DNA"/>
</dbReference>
<dbReference type="STRING" id="1128970.SAMN04487935_2681"/>
<dbReference type="InterPro" id="IPR023996">
    <property type="entry name" value="TonB-dep_OMP_SusC/RagA"/>
</dbReference>
<protein>
    <submittedName>
        <fullName evidence="10">TonB-linked outer membrane protein, SusC/RagA family</fullName>
    </submittedName>
</protein>
<evidence type="ECO:0000256" key="4">
    <source>
        <dbReference type="ARBA" id="ARBA00022692"/>
    </source>
</evidence>
<dbReference type="Gene3D" id="2.40.170.20">
    <property type="entry name" value="TonB-dependent receptor, beta-barrel domain"/>
    <property type="match status" value="1"/>
</dbReference>
<dbReference type="Pfam" id="PF07715">
    <property type="entry name" value="Plug"/>
    <property type="match status" value="1"/>
</dbReference>
<dbReference type="RefSeq" id="WP_091396478.1">
    <property type="nucleotide sequence ID" value="NZ_BKAI01000008.1"/>
</dbReference>
<dbReference type="Gene3D" id="2.60.40.1120">
    <property type="entry name" value="Carboxypeptidase-like, regulatory domain"/>
    <property type="match status" value="1"/>
</dbReference>
<evidence type="ECO:0000256" key="3">
    <source>
        <dbReference type="ARBA" id="ARBA00022452"/>
    </source>
</evidence>
<feature type="signal peptide" evidence="8">
    <location>
        <begin position="1"/>
        <end position="22"/>
    </location>
</feature>
<keyword evidence="11" id="KW-1185">Reference proteome</keyword>
<keyword evidence="5 7" id="KW-0472">Membrane</keyword>
<feature type="domain" description="TonB-dependent receptor plug" evidence="9">
    <location>
        <begin position="113"/>
        <end position="217"/>
    </location>
</feature>
<evidence type="ECO:0000256" key="2">
    <source>
        <dbReference type="ARBA" id="ARBA00022448"/>
    </source>
</evidence>
<dbReference type="InterPro" id="IPR039426">
    <property type="entry name" value="TonB-dep_rcpt-like"/>
</dbReference>
<proteinExistence type="inferred from homology"/>
<name>A0A1G8ZRM4_9FLAO</name>
<evidence type="ECO:0000256" key="6">
    <source>
        <dbReference type="ARBA" id="ARBA00023237"/>
    </source>
</evidence>
<keyword evidence="8" id="KW-0732">Signal</keyword>